<reference evidence="15 16" key="1">
    <citation type="journal article" date="2020" name="G3 (Bethesda)">
        <title>Improved Reference Genome for Cyclotella cryptica CCMP332, a Model for Cell Wall Morphogenesis, Salinity Adaptation, and Lipid Production in Diatoms (Bacillariophyta).</title>
        <authorList>
            <person name="Roberts W.R."/>
            <person name="Downey K.M."/>
            <person name="Ruck E.C."/>
            <person name="Traller J.C."/>
            <person name="Alverson A.J."/>
        </authorList>
    </citation>
    <scope>NUCLEOTIDE SEQUENCE [LARGE SCALE GENOMIC DNA]</scope>
    <source>
        <strain evidence="15 16">CCMP332</strain>
    </source>
</reference>
<dbReference type="InterPro" id="IPR013785">
    <property type="entry name" value="Aldolase_TIM"/>
</dbReference>
<dbReference type="SUPFAM" id="SSF51569">
    <property type="entry name" value="Aldolase"/>
    <property type="match status" value="1"/>
</dbReference>
<evidence type="ECO:0000313" key="16">
    <source>
        <dbReference type="Proteomes" id="UP001516023"/>
    </source>
</evidence>
<keyword evidence="16" id="KW-1185">Reference proteome</keyword>
<accession>A0ABD3Q6G8</accession>
<evidence type="ECO:0000256" key="6">
    <source>
        <dbReference type="ARBA" id="ARBA00022605"/>
    </source>
</evidence>
<dbReference type="InterPro" id="IPR020625">
    <property type="entry name" value="Schiff_base-form_aldolases_AS"/>
</dbReference>
<evidence type="ECO:0000256" key="10">
    <source>
        <dbReference type="ARBA" id="ARBA00023270"/>
    </source>
</evidence>
<dbReference type="PANTHER" id="PTHR12128:SF66">
    <property type="entry name" value="4-HYDROXY-2-OXOGLUTARATE ALDOLASE, MITOCHONDRIAL"/>
    <property type="match status" value="1"/>
</dbReference>
<keyword evidence="9 12" id="KW-0456">Lyase</keyword>
<dbReference type="HAMAP" id="MF_00418">
    <property type="entry name" value="DapA"/>
    <property type="match status" value="1"/>
</dbReference>
<dbReference type="PRINTS" id="PR00146">
    <property type="entry name" value="DHPICSNTHASE"/>
</dbReference>
<dbReference type="EC" id="4.3.3.7" evidence="4"/>
<keyword evidence="6" id="KW-0028">Amino-acid biosynthesis</keyword>
<feature type="active site" description="Schiff-base intermediate with substrate" evidence="13">
    <location>
        <position position="190"/>
    </location>
</feature>
<feature type="binding site" evidence="14">
    <location>
        <position position="234"/>
    </location>
    <ligand>
        <name>pyruvate</name>
        <dbReference type="ChEBI" id="CHEBI:15361"/>
    </ligand>
</feature>
<keyword evidence="8" id="KW-0457">Lysine biosynthesis</keyword>
<evidence type="ECO:0000256" key="3">
    <source>
        <dbReference type="ARBA" id="ARBA00007592"/>
    </source>
</evidence>
<dbReference type="PANTHER" id="PTHR12128">
    <property type="entry name" value="DIHYDRODIPICOLINATE SYNTHASE"/>
    <property type="match status" value="1"/>
</dbReference>
<evidence type="ECO:0000256" key="8">
    <source>
        <dbReference type="ARBA" id="ARBA00023154"/>
    </source>
</evidence>
<evidence type="ECO:0000256" key="14">
    <source>
        <dbReference type="PIRSR" id="PIRSR001365-2"/>
    </source>
</evidence>
<dbReference type="NCBIfam" id="TIGR00674">
    <property type="entry name" value="dapA"/>
    <property type="match status" value="1"/>
</dbReference>
<gene>
    <name evidence="15" type="ORF">HJC23_002054</name>
</gene>
<organism evidence="15 16">
    <name type="scientific">Cyclotella cryptica</name>
    <dbReference type="NCBI Taxonomy" id="29204"/>
    <lineage>
        <taxon>Eukaryota</taxon>
        <taxon>Sar</taxon>
        <taxon>Stramenopiles</taxon>
        <taxon>Ochrophyta</taxon>
        <taxon>Bacillariophyta</taxon>
        <taxon>Coscinodiscophyceae</taxon>
        <taxon>Thalassiosirophycidae</taxon>
        <taxon>Stephanodiscales</taxon>
        <taxon>Stephanodiscaceae</taxon>
        <taxon>Cyclotella</taxon>
    </lineage>
</organism>
<evidence type="ECO:0000256" key="2">
    <source>
        <dbReference type="ARBA" id="ARBA00005120"/>
    </source>
</evidence>
<dbReference type="InterPro" id="IPR005263">
    <property type="entry name" value="DapA"/>
</dbReference>
<dbReference type="CDD" id="cd00950">
    <property type="entry name" value="DHDPS"/>
    <property type="match status" value="1"/>
</dbReference>
<dbReference type="PIRSF" id="PIRSF001365">
    <property type="entry name" value="DHDPS"/>
    <property type="match status" value="1"/>
</dbReference>
<protein>
    <recommendedName>
        <fullName evidence="4">4-hydroxy-tetrahydrodipicolinate synthase</fullName>
        <ecNumber evidence="4">4.3.3.7</ecNumber>
    </recommendedName>
</protein>
<dbReference type="Proteomes" id="UP001516023">
    <property type="component" value="Unassembled WGS sequence"/>
</dbReference>
<keyword evidence="10" id="KW-0704">Schiff base</keyword>
<dbReference type="EMBL" id="JABMIG020000069">
    <property type="protein sequence ID" value="KAL3795647.1"/>
    <property type="molecule type" value="Genomic_DNA"/>
</dbReference>
<dbReference type="Pfam" id="PF00701">
    <property type="entry name" value="DHDPS"/>
    <property type="match status" value="1"/>
</dbReference>
<feature type="active site" description="Proton donor/acceptor" evidence="13">
    <location>
        <position position="162"/>
    </location>
</feature>
<feature type="binding site" evidence="14">
    <location>
        <position position="75"/>
    </location>
    <ligand>
        <name>pyruvate</name>
        <dbReference type="ChEBI" id="CHEBI:15361"/>
    </ligand>
</feature>
<evidence type="ECO:0000256" key="1">
    <source>
        <dbReference type="ARBA" id="ARBA00003294"/>
    </source>
</evidence>
<dbReference type="GO" id="GO:0019877">
    <property type="term" value="P:diaminopimelate biosynthetic process"/>
    <property type="evidence" value="ECO:0007669"/>
    <property type="project" value="UniProtKB-KW"/>
</dbReference>
<evidence type="ECO:0000256" key="9">
    <source>
        <dbReference type="ARBA" id="ARBA00023239"/>
    </source>
</evidence>
<dbReference type="AlphaFoldDB" id="A0ABD3Q6G8"/>
<dbReference type="GO" id="GO:0009085">
    <property type="term" value="P:lysine biosynthetic process"/>
    <property type="evidence" value="ECO:0007669"/>
    <property type="project" value="UniProtKB-KW"/>
</dbReference>
<keyword evidence="7" id="KW-0220">Diaminopimelate biosynthesis</keyword>
<dbReference type="InterPro" id="IPR002220">
    <property type="entry name" value="DapA-like"/>
</dbReference>
<sequence>MVPFTAQPIRHGRGGITTCIYASNANEIVPMRQGSSCAIITPMTNSGALDIPSLRKLLQFHVASGTDNLCILGTTGEASVMSMDERAQVLEVAVEEVKGKIPILAGTGTINPVHVKEMTLQAIDIGCDASLVVTPYYVKPPQRGLIKHFTSMADLGLPVVMYNIPGRAKVDLTPESTAICAEHENIVGLKDATGDLDRVGKIRSLVGDKSHLLLYSGDDGTSPEFVMRGGDGCISVTANVAPQDMHDLMMASLDKNMELVKKINEPLLKLHKNLFLESNPIPVKWAAWRMGLISTPFCRPPLAELDSKFFDDVDAALEGAGLLGFGDVTHAKAPVLASRLESSDSGPDTLTP</sequence>
<name>A0ABD3Q6G8_9STRA</name>
<comment type="pathway">
    <text evidence="2">Amino-acid biosynthesis; L-lysine biosynthesis via DAP pathway; (S)-tetrahydrodipicolinate from L-aspartate: step 3/4.</text>
</comment>
<evidence type="ECO:0000313" key="15">
    <source>
        <dbReference type="EMBL" id="KAL3795647.1"/>
    </source>
</evidence>
<dbReference type="SMART" id="SM01130">
    <property type="entry name" value="DHDPS"/>
    <property type="match status" value="1"/>
</dbReference>
<evidence type="ECO:0000256" key="13">
    <source>
        <dbReference type="PIRSR" id="PIRSR001365-1"/>
    </source>
</evidence>
<keyword evidence="5" id="KW-0963">Cytoplasm</keyword>
<dbReference type="GO" id="GO:0008840">
    <property type="term" value="F:4-hydroxy-tetrahydrodipicolinate synthase activity"/>
    <property type="evidence" value="ECO:0007669"/>
    <property type="project" value="UniProtKB-EC"/>
</dbReference>
<evidence type="ECO:0000256" key="7">
    <source>
        <dbReference type="ARBA" id="ARBA00022915"/>
    </source>
</evidence>
<evidence type="ECO:0000256" key="4">
    <source>
        <dbReference type="ARBA" id="ARBA00012086"/>
    </source>
</evidence>
<proteinExistence type="inferred from homology"/>
<comment type="function">
    <text evidence="1">Catalyzes the condensation of (S)-aspartate-beta-semialdehyde [(S)-ASA] and pyruvate to 4-hydroxy-tetrahydrodipicolinate (HTPA).</text>
</comment>
<dbReference type="Gene3D" id="3.20.20.70">
    <property type="entry name" value="Aldolase class I"/>
    <property type="match status" value="1"/>
</dbReference>
<comment type="catalytic activity">
    <reaction evidence="11">
        <text>L-aspartate 4-semialdehyde + pyruvate = (2S,4S)-4-hydroxy-2,3,4,5-tetrahydrodipicolinate + H2O + H(+)</text>
        <dbReference type="Rhea" id="RHEA:34171"/>
        <dbReference type="ChEBI" id="CHEBI:15361"/>
        <dbReference type="ChEBI" id="CHEBI:15377"/>
        <dbReference type="ChEBI" id="CHEBI:15378"/>
        <dbReference type="ChEBI" id="CHEBI:67139"/>
        <dbReference type="ChEBI" id="CHEBI:537519"/>
        <dbReference type="EC" id="4.3.3.7"/>
    </reaction>
</comment>
<comment type="similarity">
    <text evidence="3 12">Belongs to the DapA family.</text>
</comment>
<evidence type="ECO:0000256" key="11">
    <source>
        <dbReference type="ARBA" id="ARBA00047836"/>
    </source>
</evidence>
<evidence type="ECO:0000256" key="12">
    <source>
        <dbReference type="PIRNR" id="PIRNR001365"/>
    </source>
</evidence>
<comment type="caution">
    <text evidence="15">The sequence shown here is derived from an EMBL/GenBank/DDBJ whole genome shotgun (WGS) entry which is preliminary data.</text>
</comment>
<evidence type="ECO:0000256" key="5">
    <source>
        <dbReference type="ARBA" id="ARBA00022490"/>
    </source>
</evidence>
<dbReference type="PROSITE" id="PS00666">
    <property type="entry name" value="DHDPS_2"/>
    <property type="match status" value="1"/>
</dbReference>